<dbReference type="PANTHER" id="PTHR21485">
    <property type="entry name" value="HAD SUPERFAMILY MEMBERS CMAS AND KDSC"/>
    <property type="match status" value="1"/>
</dbReference>
<dbReference type="Gene3D" id="3.90.550.10">
    <property type="entry name" value="Spore Coat Polysaccharide Biosynthesis Protein SpsA, Chain A"/>
    <property type="match status" value="1"/>
</dbReference>
<evidence type="ECO:0000313" key="2">
    <source>
        <dbReference type="Proteomes" id="UP000536509"/>
    </source>
</evidence>
<organism evidence="1 2">
    <name type="scientific">Flavobacterium rivulicola</name>
    <dbReference type="NCBI Taxonomy" id="2732161"/>
    <lineage>
        <taxon>Bacteria</taxon>
        <taxon>Pseudomonadati</taxon>
        <taxon>Bacteroidota</taxon>
        <taxon>Flavobacteriia</taxon>
        <taxon>Flavobacteriales</taxon>
        <taxon>Flavobacteriaceae</taxon>
        <taxon>Flavobacterium</taxon>
    </lineage>
</organism>
<keyword evidence="1" id="KW-0548">Nucleotidyltransferase</keyword>
<dbReference type="InterPro" id="IPR003329">
    <property type="entry name" value="Cytidylyl_trans"/>
</dbReference>
<protein>
    <submittedName>
        <fullName evidence="1">Acylneuraminate cytidylyltransferase family protein</fullName>
    </submittedName>
</protein>
<dbReference type="GO" id="GO:0008781">
    <property type="term" value="F:N-acylneuraminate cytidylyltransferase activity"/>
    <property type="evidence" value="ECO:0007669"/>
    <property type="project" value="TreeGrafter"/>
</dbReference>
<dbReference type="CDD" id="cd02513">
    <property type="entry name" value="CMP-NeuAc_Synthase"/>
    <property type="match status" value="1"/>
</dbReference>
<keyword evidence="2" id="KW-1185">Reference proteome</keyword>
<dbReference type="Proteomes" id="UP000536509">
    <property type="component" value="Unassembled WGS sequence"/>
</dbReference>
<comment type="caution">
    <text evidence="1">The sequence shown here is derived from an EMBL/GenBank/DDBJ whole genome shotgun (WGS) entry which is preliminary data.</text>
</comment>
<sequence length="232" mass="26143">MKVLVIIPARGGSKGVPKKNIKMLGDKPLIAHAIDCAKASKKTTRFIVSTDSEEIAEVSKQFGSEVIFRPSDLATDTSNVVTAVEHVYQEVNEDFEIIVLLQPTSPLRTAEDLDNIIAIFENDTNTDGVISVVPMDDMHPARMYNLGSNNALVPFLTEGETARRQDLKPVYYRNGCFYAVKTTAFFKEKSFMVANKRAYVMNAEWLANIDTPRDFKIAEILYQDWKDENFNH</sequence>
<proteinExistence type="predicted"/>
<dbReference type="InterPro" id="IPR050793">
    <property type="entry name" value="CMP-NeuNAc_synthase"/>
</dbReference>
<dbReference type="Pfam" id="PF02348">
    <property type="entry name" value="CTP_transf_3"/>
    <property type="match status" value="1"/>
</dbReference>
<accession>A0A7Y3RAL5</accession>
<dbReference type="InterPro" id="IPR029044">
    <property type="entry name" value="Nucleotide-diphossugar_trans"/>
</dbReference>
<keyword evidence="1" id="KW-0808">Transferase</keyword>
<name>A0A7Y3RAL5_9FLAO</name>
<dbReference type="SUPFAM" id="SSF53448">
    <property type="entry name" value="Nucleotide-diphospho-sugar transferases"/>
    <property type="match status" value="1"/>
</dbReference>
<gene>
    <name evidence="1" type="ORF">HKT18_10160</name>
</gene>
<dbReference type="RefSeq" id="WP_171222746.1">
    <property type="nucleotide sequence ID" value="NZ_CP121446.1"/>
</dbReference>
<dbReference type="PANTHER" id="PTHR21485:SF6">
    <property type="entry name" value="N-ACYLNEURAMINATE CYTIDYLYLTRANSFERASE-RELATED"/>
    <property type="match status" value="1"/>
</dbReference>
<evidence type="ECO:0000313" key="1">
    <source>
        <dbReference type="EMBL" id="NNT72580.1"/>
    </source>
</evidence>
<reference evidence="1 2" key="1">
    <citation type="submission" date="2020-05" db="EMBL/GenBank/DDBJ databases">
        <title>Draft genome of Flavobacterium sp. IMCC34852.</title>
        <authorList>
            <person name="Song J."/>
            <person name="Cho J.-C."/>
        </authorList>
    </citation>
    <scope>NUCLEOTIDE SEQUENCE [LARGE SCALE GENOMIC DNA]</scope>
    <source>
        <strain evidence="1 2">IMCC34852</strain>
    </source>
</reference>
<dbReference type="AlphaFoldDB" id="A0A7Y3RAL5"/>
<dbReference type="EMBL" id="JABEVX010000006">
    <property type="protein sequence ID" value="NNT72580.1"/>
    <property type="molecule type" value="Genomic_DNA"/>
</dbReference>